<dbReference type="InParanoid" id="A0A804KNG0"/>
<dbReference type="EMBL" id="HG996474">
    <property type="protein sequence ID" value="CAG1836402.1"/>
    <property type="molecule type" value="Genomic_DNA"/>
</dbReference>
<reference evidence="4" key="1">
    <citation type="submission" date="2021-03" db="EMBL/GenBank/DDBJ databases">
        <authorList>
            <consortium name="Genoscope - CEA"/>
            <person name="William W."/>
        </authorList>
    </citation>
    <scope>NUCLEOTIDE SEQUENCE</scope>
    <source>
        <strain evidence="4">Doubled-haploid Pahang</strain>
    </source>
</reference>
<evidence type="ECO:0000259" key="3">
    <source>
        <dbReference type="Pfam" id="PF03478"/>
    </source>
</evidence>
<protein>
    <submittedName>
        <fullName evidence="4">(wild Malaysian banana) hypothetical protein</fullName>
    </submittedName>
</protein>
<keyword evidence="1" id="KW-0472">Membrane</keyword>
<dbReference type="Pfam" id="PF00646">
    <property type="entry name" value="F-box"/>
    <property type="match status" value="1"/>
</dbReference>
<sequence>MAPPPTGEGEEESCWSQLPIDEMEKILKRLTVVDRIRVAAVCKSWQAAVGFLHAPSPPPWLLVYPGLPHPRRWGLCTAFAGRRSLGLEIPKELQTQWCCGSSKGWLLFLRTTPEIFAGYRASLLNPITRVLVHFGPCVNHVVKGVISASPLTTGFLLATMGYNLVDSYRCVTVYRVWQLTYGELDVDDPMDILFHHGRLYILTGSAEIVVYMFKPHPVVSSIIPIPSLVWEDERRRRSRKGRLVGSNDDVFIVFYTTKLRSELQQLKVFKVKEGLRHRVVEVNSLGGRTFFIGGFSEGLSVSMTKSSSKSESMKPDCIYYRKRVEDNLKGYCMQTGRSFQVAGLDVAGDLLSWFTPDLEDRSSLMEVTPTNGFSRSRSLLLTIIVTSVCIMLGYISGRVSI</sequence>
<reference evidence="5" key="2">
    <citation type="submission" date="2021-05" db="UniProtKB">
        <authorList>
            <consortium name="EnsemblPlants"/>
        </authorList>
    </citation>
    <scope>IDENTIFICATION</scope>
    <source>
        <strain evidence="5">subsp. malaccensis</strain>
    </source>
</reference>
<dbReference type="OrthoDB" id="677441at2759"/>
<feature type="transmembrane region" description="Helical" evidence="1">
    <location>
        <begin position="379"/>
        <end position="397"/>
    </location>
</feature>
<dbReference type="InterPro" id="IPR005174">
    <property type="entry name" value="KIB1-4_b-propeller"/>
</dbReference>
<dbReference type="InterPro" id="IPR001810">
    <property type="entry name" value="F-box_dom"/>
</dbReference>
<keyword evidence="1" id="KW-0812">Transmembrane</keyword>
<keyword evidence="6" id="KW-1185">Reference proteome</keyword>
<evidence type="ECO:0000259" key="2">
    <source>
        <dbReference type="Pfam" id="PF00646"/>
    </source>
</evidence>
<feature type="domain" description="KIB1-4 beta-propeller" evidence="3">
    <location>
        <begin position="85"/>
        <end position="326"/>
    </location>
</feature>
<dbReference type="Gene3D" id="1.20.1280.50">
    <property type="match status" value="1"/>
</dbReference>
<feature type="domain" description="F-box" evidence="2">
    <location>
        <begin position="15"/>
        <end position="49"/>
    </location>
</feature>
<dbReference type="SUPFAM" id="SSF81383">
    <property type="entry name" value="F-box domain"/>
    <property type="match status" value="1"/>
</dbReference>
<accession>A0A804KNG0</accession>
<dbReference type="Gramene" id="Ma09_t25060.1">
    <property type="protein sequence ID" value="Ma09_p25060.1"/>
    <property type="gene ID" value="Ma09_g25060"/>
</dbReference>
<dbReference type="InterPro" id="IPR050942">
    <property type="entry name" value="F-box_BR-signaling"/>
</dbReference>
<evidence type="ECO:0000313" key="5">
    <source>
        <dbReference type="EnsemblPlants" id="Ma09_p25060.1"/>
    </source>
</evidence>
<dbReference type="InterPro" id="IPR036047">
    <property type="entry name" value="F-box-like_dom_sf"/>
</dbReference>
<dbReference type="EnsemblPlants" id="Ma09_t25060.1">
    <property type="protein sequence ID" value="Ma09_p25060.1"/>
    <property type="gene ID" value="Ma09_g25060"/>
</dbReference>
<name>A0A804KNG0_MUSAM</name>
<organism evidence="5 6">
    <name type="scientific">Musa acuminata subsp. malaccensis</name>
    <name type="common">Wild banana</name>
    <name type="synonym">Musa malaccensis</name>
    <dbReference type="NCBI Taxonomy" id="214687"/>
    <lineage>
        <taxon>Eukaryota</taxon>
        <taxon>Viridiplantae</taxon>
        <taxon>Streptophyta</taxon>
        <taxon>Embryophyta</taxon>
        <taxon>Tracheophyta</taxon>
        <taxon>Spermatophyta</taxon>
        <taxon>Magnoliopsida</taxon>
        <taxon>Liliopsida</taxon>
        <taxon>Zingiberales</taxon>
        <taxon>Musaceae</taxon>
        <taxon>Musa</taxon>
    </lineage>
</organism>
<dbReference type="PANTHER" id="PTHR44259:SF114">
    <property type="entry name" value="OS06G0707300 PROTEIN"/>
    <property type="match status" value="1"/>
</dbReference>
<evidence type="ECO:0000313" key="6">
    <source>
        <dbReference type="Proteomes" id="UP000012960"/>
    </source>
</evidence>
<evidence type="ECO:0000256" key="1">
    <source>
        <dbReference type="SAM" id="Phobius"/>
    </source>
</evidence>
<dbReference type="KEGG" id="mus:103998995"/>
<gene>
    <name evidence="4" type="ORF">GSMUA_243710.1</name>
</gene>
<dbReference type="PANTHER" id="PTHR44259">
    <property type="entry name" value="OS07G0183000 PROTEIN-RELATED"/>
    <property type="match status" value="1"/>
</dbReference>
<dbReference type="CDD" id="cd09917">
    <property type="entry name" value="F-box_SF"/>
    <property type="match status" value="1"/>
</dbReference>
<dbReference type="AlphaFoldDB" id="A0A804KNG0"/>
<dbReference type="Pfam" id="PF03478">
    <property type="entry name" value="Beta-prop_KIB1-4"/>
    <property type="match status" value="1"/>
</dbReference>
<evidence type="ECO:0000313" key="4">
    <source>
        <dbReference type="EMBL" id="CAG1836402.1"/>
    </source>
</evidence>
<keyword evidence="1" id="KW-1133">Transmembrane helix</keyword>
<proteinExistence type="predicted"/>
<dbReference type="Proteomes" id="UP000012960">
    <property type="component" value="Unplaced"/>
</dbReference>